<accession>A0A433DE65</accession>
<evidence type="ECO:0000313" key="3">
    <source>
        <dbReference type="Proteomes" id="UP000268093"/>
    </source>
</evidence>
<proteinExistence type="predicted"/>
<feature type="transmembrane region" description="Helical" evidence="1">
    <location>
        <begin position="14"/>
        <end position="37"/>
    </location>
</feature>
<name>A0A433DE65_9FUNG</name>
<keyword evidence="3" id="KW-1185">Reference proteome</keyword>
<dbReference type="Proteomes" id="UP000268093">
    <property type="component" value="Unassembled WGS sequence"/>
</dbReference>
<evidence type="ECO:0000256" key="1">
    <source>
        <dbReference type="SAM" id="Phobius"/>
    </source>
</evidence>
<keyword evidence="1" id="KW-0812">Transmembrane</keyword>
<evidence type="ECO:0000313" key="2">
    <source>
        <dbReference type="EMBL" id="RUP49118.1"/>
    </source>
</evidence>
<dbReference type="OrthoDB" id="3360032at2759"/>
<keyword evidence="1" id="KW-0472">Membrane</keyword>
<feature type="transmembrane region" description="Helical" evidence="1">
    <location>
        <begin position="272"/>
        <end position="291"/>
    </location>
</feature>
<comment type="caution">
    <text evidence="2">The sequence shown here is derived from an EMBL/GenBank/DDBJ whole genome shotgun (WGS) entry which is preliminary data.</text>
</comment>
<organism evidence="2 3">
    <name type="scientific">Jimgerdemannia flammicorona</name>
    <dbReference type="NCBI Taxonomy" id="994334"/>
    <lineage>
        <taxon>Eukaryota</taxon>
        <taxon>Fungi</taxon>
        <taxon>Fungi incertae sedis</taxon>
        <taxon>Mucoromycota</taxon>
        <taxon>Mucoromycotina</taxon>
        <taxon>Endogonomycetes</taxon>
        <taxon>Endogonales</taxon>
        <taxon>Endogonaceae</taxon>
        <taxon>Jimgerdemannia</taxon>
    </lineage>
</organism>
<sequence>MANECDSLSLLQDLWLRSILSLSMLLRVVALLSLLLLTHHCVYANTEKITFTHRSNGNALPPPSLPSTRTLIPPYTIYRNERILPLVPGADPSQHRGSESAPRLQWYRLESLIDGESYEARVSYAATVRPLWYMRAHPISDAYVSHPLYPSQSPTDFKLSLLSYSDLIKAIETLELVPREQSTIDDQFLLVQGVSTGVSRVKGKLHDSVVYNIGECPSVRPLLYTFNLLRCSRLFRHCCRGPLLTDDDVCYGESPVLEKVYLGGIPYQAGKLAIAIIASLALGIFVVVPWVEKVIQWTLSQEVVEKAGERKGL</sequence>
<protein>
    <submittedName>
        <fullName evidence="2">Uncharacterized protein</fullName>
    </submittedName>
</protein>
<dbReference type="EMBL" id="RBNI01002602">
    <property type="protein sequence ID" value="RUP49118.1"/>
    <property type="molecule type" value="Genomic_DNA"/>
</dbReference>
<reference evidence="2 3" key="1">
    <citation type="journal article" date="2018" name="New Phytol.">
        <title>Phylogenomics of Endogonaceae and evolution of mycorrhizas within Mucoromycota.</title>
        <authorList>
            <person name="Chang Y."/>
            <person name="Desiro A."/>
            <person name="Na H."/>
            <person name="Sandor L."/>
            <person name="Lipzen A."/>
            <person name="Clum A."/>
            <person name="Barry K."/>
            <person name="Grigoriev I.V."/>
            <person name="Martin F.M."/>
            <person name="Stajich J.E."/>
            <person name="Smith M.E."/>
            <person name="Bonito G."/>
            <person name="Spatafora J.W."/>
        </authorList>
    </citation>
    <scope>NUCLEOTIDE SEQUENCE [LARGE SCALE GENOMIC DNA]</scope>
    <source>
        <strain evidence="2 3">GMNB39</strain>
    </source>
</reference>
<keyword evidence="1" id="KW-1133">Transmembrane helix</keyword>
<gene>
    <name evidence="2" type="ORF">BC936DRAFT_143258</name>
</gene>
<dbReference type="AlphaFoldDB" id="A0A433DE65"/>